<dbReference type="PANTHER" id="PTHR46434">
    <property type="entry name" value="GENETIC INTERACTOR OF PROHIBITINS 3, MITOCHONDRIAL"/>
    <property type="match status" value="1"/>
</dbReference>
<evidence type="ECO:0000313" key="4">
    <source>
        <dbReference type="Proteomes" id="UP000434172"/>
    </source>
</evidence>
<dbReference type="InterPro" id="IPR050896">
    <property type="entry name" value="Mito_lipid_metab_GTPase"/>
</dbReference>
<feature type="compositionally biased region" description="Basic residues" evidence="2">
    <location>
        <begin position="701"/>
        <end position="717"/>
    </location>
</feature>
<dbReference type="SUPFAM" id="SSF52540">
    <property type="entry name" value="P-loop containing nucleoside triphosphate hydrolases"/>
    <property type="match status" value="1"/>
</dbReference>
<reference evidence="3 4" key="1">
    <citation type="submission" date="2019-12" db="EMBL/GenBank/DDBJ databases">
        <title>A genome sequence resource for the geographically widespread anthracnose pathogen Colletotrichum asianum.</title>
        <authorList>
            <person name="Meng Y."/>
        </authorList>
    </citation>
    <scope>NUCLEOTIDE SEQUENCE [LARGE SCALE GENOMIC DNA]</scope>
    <source>
        <strain evidence="3 4">ICMP 18580</strain>
    </source>
</reference>
<dbReference type="OrthoDB" id="1696305at2759"/>
<gene>
    <name evidence="3" type="ORF">GQ607_001834</name>
</gene>
<comment type="caution">
    <text evidence="3">The sequence shown here is derived from an EMBL/GenBank/DDBJ whole genome shotgun (WGS) entry which is preliminary data.</text>
</comment>
<feature type="compositionally biased region" description="Acidic residues" evidence="2">
    <location>
        <begin position="616"/>
        <end position="632"/>
    </location>
</feature>
<feature type="region of interest" description="Disordered" evidence="2">
    <location>
        <begin position="609"/>
        <end position="668"/>
    </location>
</feature>
<dbReference type="InterPro" id="IPR027417">
    <property type="entry name" value="P-loop_NTPase"/>
</dbReference>
<evidence type="ECO:0000256" key="2">
    <source>
        <dbReference type="SAM" id="MobiDB-lite"/>
    </source>
</evidence>
<accession>A0A8H3WQJ1</accession>
<feature type="compositionally biased region" description="Basic and acidic residues" evidence="2">
    <location>
        <begin position="641"/>
        <end position="657"/>
    </location>
</feature>
<keyword evidence="4" id="KW-1185">Reference proteome</keyword>
<keyword evidence="1" id="KW-0175">Coiled coil</keyword>
<sequence length="723" mass="81233">MHRALSSRWLRSALSIGDRAALAEVPVYLCPSLSVAGTRHTFAPADAHRRLPYRQQRCVHNEMVPATELTPEQILAKPPVDESAHVLAKNLPLICSGCGALSQTAEPGQAGYYDLKRRAVREYVTMEEQKAEREAQEEDAVVEAALQNLGEEKLQELGLDPRSLRYGEELEPNRPVKGPTSWRVPLCDRCHRLVHHHEGEPIYHPSVDSLRETIEESPFKKNYIYHIIDAADFPMSFIPKLHMLLDANLKHRNRRNKAGRYYRDRMFNIDFVITRSDLLAPQAEMVDRMMPYMREVLRRSLGKFGKLVTLGNVSCVSAKRGWWTKPLKDKIYKRGGAGWMVGKVNVGKSQLFDAVFPKGTTADISLKTPINISLFAKEEDGPNERYVTKDVEDDMRLDETSMLPPVRPETNYPEMPTVSTLPGTTASPIRIPFGNGKGELIDLPGVARSNLENYVKPEHRSSLVMESRIKPQQHSLNTKQSLILGGGLIRITPKTPGLVFLAYNFTPLPEHKTSTEKAIEFQAETREAPLKVEKLTVQGTGETIKLAGTFKLNHDVTKERSGPLTRKDVGNMKVEDLPWRVLATDILIEGCGWIEIVAQVRTRHLFDGMSSFPEQSEPESLEEPEPEPEPEAVDPFLKMEQAAEQHAVSKEKPKPAAEPENPEPNWPVVEVYSPEGKFIGERLPMNAWLINKPPKKDIKARPRKSMKGAKKAAKQAKRAAAAS</sequence>
<evidence type="ECO:0000256" key="1">
    <source>
        <dbReference type="SAM" id="Coils"/>
    </source>
</evidence>
<feature type="coiled-coil region" evidence="1">
    <location>
        <begin position="116"/>
        <end position="148"/>
    </location>
</feature>
<name>A0A8H3WQJ1_9PEZI</name>
<feature type="region of interest" description="Disordered" evidence="2">
    <location>
        <begin position="692"/>
        <end position="723"/>
    </location>
</feature>
<dbReference type="Gene3D" id="3.40.50.300">
    <property type="entry name" value="P-loop containing nucleotide triphosphate hydrolases"/>
    <property type="match status" value="1"/>
</dbReference>
<dbReference type="Proteomes" id="UP000434172">
    <property type="component" value="Unassembled WGS sequence"/>
</dbReference>
<evidence type="ECO:0000313" key="3">
    <source>
        <dbReference type="EMBL" id="KAF0330965.1"/>
    </source>
</evidence>
<organism evidence="3 4">
    <name type="scientific">Colletotrichum asianum</name>
    <dbReference type="NCBI Taxonomy" id="702518"/>
    <lineage>
        <taxon>Eukaryota</taxon>
        <taxon>Fungi</taxon>
        <taxon>Dikarya</taxon>
        <taxon>Ascomycota</taxon>
        <taxon>Pezizomycotina</taxon>
        <taxon>Sordariomycetes</taxon>
        <taxon>Hypocreomycetidae</taxon>
        <taxon>Glomerellales</taxon>
        <taxon>Glomerellaceae</taxon>
        <taxon>Colletotrichum</taxon>
        <taxon>Colletotrichum gloeosporioides species complex</taxon>
    </lineage>
</organism>
<dbReference type="EMBL" id="WOWK01000005">
    <property type="protein sequence ID" value="KAF0330965.1"/>
    <property type="molecule type" value="Genomic_DNA"/>
</dbReference>
<proteinExistence type="predicted"/>
<protein>
    <submittedName>
        <fullName evidence="3">Duf974 domain containing protein</fullName>
    </submittedName>
</protein>
<dbReference type="PANTHER" id="PTHR46434:SF1">
    <property type="entry name" value="GENETIC INTERACTOR OF PROHIBITINS 3, MITOCHONDRIAL"/>
    <property type="match status" value="1"/>
</dbReference>
<dbReference type="GO" id="GO:0005739">
    <property type="term" value="C:mitochondrion"/>
    <property type="evidence" value="ECO:0007669"/>
    <property type="project" value="TreeGrafter"/>
</dbReference>
<dbReference type="AlphaFoldDB" id="A0A8H3WQJ1"/>